<dbReference type="Pfam" id="PF00106">
    <property type="entry name" value="adh_short"/>
    <property type="match status" value="1"/>
</dbReference>
<dbReference type="EMBL" id="RKLV01000001">
    <property type="protein sequence ID" value="MCX2818061.1"/>
    <property type="molecule type" value="Genomic_DNA"/>
</dbReference>
<keyword evidence="2" id="KW-0560">Oxidoreductase</keyword>
<dbReference type="Gene3D" id="3.40.50.720">
    <property type="entry name" value="NAD(P)-binding Rossmann-like Domain"/>
    <property type="match status" value="1"/>
</dbReference>
<dbReference type="CDD" id="cd05374">
    <property type="entry name" value="17beta-HSD-like_SDR_c"/>
    <property type="match status" value="1"/>
</dbReference>
<keyword evidence="5" id="KW-1185">Reference proteome</keyword>
<comment type="similarity">
    <text evidence="1 3">Belongs to the short-chain dehydrogenases/reductases (SDR) family.</text>
</comment>
<dbReference type="PRINTS" id="PR00080">
    <property type="entry name" value="SDRFAMILY"/>
</dbReference>
<evidence type="ECO:0000256" key="1">
    <source>
        <dbReference type="ARBA" id="ARBA00006484"/>
    </source>
</evidence>
<accession>A0A9Q4GI85</accession>
<evidence type="ECO:0000313" key="5">
    <source>
        <dbReference type="Proteomes" id="UP001149411"/>
    </source>
</evidence>
<dbReference type="PANTHER" id="PTHR44169:SF6">
    <property type="entry name" value="NADPH-DEPENDENT 1-ACYLDIHYDROXYACETONE PHOSPHATE REDUCTASE"/>
    <property type="match status" value="1"/>
</dbReference>
<dbReference type="Proteomes" id="UP001149411">
    <property type="component" value="Unassembled WGS sequence"/>
</dbReference>
<organism evidence="4 5">
    <name type="scientific">Halorutilus salinus</name>
    <dbReference type="NCBI Taxonomy" id="2487751"/>
    <lineage>
        <taxon>Archaea</taxon>
        <taxon>Methanobacteriati</taxon>
        <taxon>Methanobacteriota</taxon>
        <taxon>Stenosarchaea group</taxon>
        <taxon>Halobacteria</taxon>
        <taxon>Halorutilales</taxon>
        <taxon>Halorutilaceae</taxon>
        <taxon>Halorutilus</taxon>
    </lineage>
</organism>
<evidence type="ECO:0000256" key="3">
    <source>
        <dbReference type="RuleBase" id="RU000363"/>
    </source>
</evidence>
<gene>
    <name evidence="4" type="ORF">EGH25_01665</name>
</gene>
<protein>
    <submittedName>
        <fullName evidence="4">SDR family oxidoreductase</fullName>
    </submittedName>
</protein>
<name>A0A9Q4GI85_9EURY</name>
<dbReference type="PROSITE" id="PS00061">
    <property type="entry name" value="ADH_SHORT"/>
    <property type="match status" value="1"/>
</dbReference>
<dbReference type="PRINTS" id="PR00081">
    <property type="entry name" value="GDHRDH"/>
</dbReference>
<dbReference type="SUPFAM" id="SSF51735">
    <property type="entry name" value="NAD(P)-binding Rossmann-fold domains"/>
    <property type="match status" value="1"/>
</dbReference>
<comment type="caution">
    <text evidence="4">The sequence shown here is derived from an EMBL/GenBank/DDBJ whole genome shotgun (WGS) entry which is preliminary data.</text>
</comment>
<sequence>MEPTVLVTGAASGIGDATARLFDRRGWRVYATDLDADEVDAGDVSFSLDVTKQGDANKAVDRIADDTRRLDCIVNNAGDPLAGAVETIDVEDARDQFDVNLHGPHRLVRSALPYMREQGDGTIVNMSSVLGRVSLPGVGTYCASKSAVEALSDALRVEVAPFGVDVVLVEPGGVETGFEEGVEESLDTDEPYAELHDRLKERANDLMSGTLASSPEDVAETVVEAAEADDPDARYTVGPASKPLVASGYLPSKVRDMALRRLF</sequence>
<dbReference type="PANTHER" id="PTHR44169">
    <property type="entry name" value="NADPH-DEPENDENT 1-ACYLDIHYDROXYACETONE PHOSPHATE REDUCTASE"/>
    <property type="match status" value="1"/>
</dbReference>
<evidence type="ECO:0000313" key="4">
    <source>
        <dbReference type="EMBL" id="MCX2818061.1"/>
    </source>
</evidence>
<dbReference type="InterPro" id="IPR020904">
    <property type="entry name" value="Sc_DH/Rdtase_CS"/>
</dbReference>
<dbReference type="RefSeq" id="WP_266085679.1">
    <property type="nucleotide sequence ID" value="NZ_RKLV01000001.1"/>
</dbReference>
<dbReference type="GO" id="GO:0016491">
    <property type="term" value="F:oxidoreductase activity"/>
    <property type="evidence" value="ECO:0007669"/>
    <property type="project" value="UniProtKB-KW"/>
</dbReference>
<proteinExistence type="inferred from homology"/>
<dbReference type="AlphaFoldDB" id="A0A9Q4GI85"/>
<reference evidence="4" key="1">
    <citation type="submission" date="2022-09" db="EMBL/GenBank/DDBJ databases">
        <title>Haloadaptaus new haloarchaeum isolated from saline soil.</title>
        <authorList>
            <person name="Duran-Viseras A."/>
            <person name="Sanchez-Porro C."/>
            <person name="Ventosa A."/>
        </authorList>
    </citation>
    <scope>NUCLEOTIDE SEQUENCE</scope>
    <source>
        <strain evidence="4">F3-133</strain>
    </source>
</reference>
<evidence type="ECO:0000256" key="2">
    <source>
        <dbReference type="ARBA" id="ARBA00023002"/>
    </source>
</evidence>
<dbReference type="InterPro" id="IPR002347">
    <property type="entry name" value="SDR_fam"/>
</dbReference>
<dbReference type="InterPro" id="IPR036291">
    <property type="entry name" value="NAD(P)-bd_dom_sf"/>
</dbReference>